<keyword evidence="10" id="KW-0067">ATP-binding</keyword>
<dbReference type="GO" id="GO:0004714">
    <property type="term" value="F:transmembrane receptor protein tyrosine kinase activity"/>
    <property type="evidence" value="ECO:0007669"/>
    <property type="project" value="UniProtKB-EC"/>
</dbReference>
<proteinExistence type="predicted"/>
<dbReference type="PROSITE" id="PS50835">
    <property type="entry name" value="IG_LIKE"/>
    <property type="match status" value="2"/>
</dbReference>
<dbReference type="PANTHER" id="PTHR19890">
    <property type="entry name" value="FIBROBLAST GROWTH FACTOR RECEPTOR"/>
    <property type="match status" value="1"/>
</dbReference>
<dbReference type="Proteomes" id="UP001153709">
    <property type="component" value="Unassembled WGS sequence"/>
</dbReference>
<evidence type="ECO:0000256" key="18">
    <source>
        <dbReference type="SAM" id="SignalP"/>
    </source>
</evidence>
<evidence type="ECO:0000256" key="7">
    <source>
        <dbReference type="ARBA" id="ARBA00022737"/>
    </source>
</evidence>
<accession>A0A9P0GYV8</accession>
<feature type="domain" description="Ig-like" evidence="19">
    <location>
        <begin position="123"/>
        <end position="223"/>
    </location>
</feature>
<dbReference type="PANTHER" id="PTHR19890:SF10">
    <property type="entry name" value="FIBROBLAST GROWTH FACTOR RECEPTOR-LIKE 1"/>
    <property type="match status" value="1"/>
</dbReference>
<keyword evidence="17" id="KW-0393">Immunoglobulin domain</keyword>
<dbReference type="SMART" id="SM00408">
    <property type="entry name" value="IGc2"/>
    <property type="match status" value="2"/>
</dbReference>
<evidence type="ECO:0000256" key="2">
    <source>
        <dbReference type="ARBA" id="ARBA00011902"/>
    </source>
</evidence>
<evidence type="ECO:0000256" key="17">
    <source>
        <dbReference type="ARBA" id="ARBA00023319"/>
    </source>
</evidence>
<dbReference type="EC" id="2.7.10.1" evidence="2"/>
<evidence type="ECO:0000256" key="11">
    <source>
        <dbReference type="ARBA" id="ARBA00022989"/>
    </source>
</evidence>
<evidence type="ECO:0000256" key="3">
    <source>
        <dbReference type="ARBA" id="ARBA00022553"/>
    </source>
</evidence>
<keyword evidence="12" id="KW-0472">Membrane</keyword>
<evidence type="ECO:0000256" key="12">
    <source>
        <dbReference type="ARBA" id="ARBA00023136"/>
    </source>
</evidence>
<keyword evidence="3" id="KW-0597">Phosphoprotein</keyword>
<dbReference type="InterPro" id="IPR013098">
    <property type="entry name" value="Ig_I-set"/>
</dbReference>
<keyword evidence="8" id="KW-0547">Nucleotide-binding</keyword>
<evidence type="ECO:0000313" key="20">
    <source>
        <dbReference type="EMBL" id="CAH1223066.1"/>
    </source>
</evidence>
<feature type="domain" description="Ig-like" evidence="19">
    <location>
        <begin position="25"/>
        <end position="116"/>
    </location>
</feature>
<dbReference type="AlphaFoldDB" id="A0A9P0GYV8"/>
<evidence type="ECO:0000256" key="1">
    <source>
        <dbReference type="ARBA" id="ARBA00004167"/>
    </source>
</evidence>
<keyword evidence="9" id="KW-0418">Kinase</keyword>
<dbReference type="GO" id="GO:0005524">
    <property type="term" value="F:ATP binding"/>
    <property type="evidence" value="ECO:0007669"/>
    <property type="project" value="UniProtKB-KW"/>
</dbReference>
<dbReference type="SMART" id="SM00409">
    <property type="entry name" value="IG"/>
    <property type="match status" value="2"/>
</dbReference>
<dbReference type="FunFam" id="2.60.40.10:FF:000020">
    <property type="entry name" value="Fibroblast growth factor receptor"/>
    <property type="match status" value="1"/>
</dbReference>
<evidence type="ECO:0000256" key="15">
    <source>
        <dbReference type="ARBA" id="ARBA00023170"/>
    </source>
</evidence>
<evidence type="ECO:0000313" key="21">
    <source>
        <dbReference type="Proteomes" id="UP001153709"/>
    </source>
</evidence>
<dbReference type="InterPro" id="IPR013783">
    <property type="entry name" value="Ig-like_fold"/>
</dbReference>
<keyword evidence="21" id="KW-1185">Reference proteome</keyword>
<comment type="caution">
    <text evidence="20">The sequence shown here is derived from an EMBL/GenBank/DDBJ whole genome shotgun (WGS) entry which is preliminary data.</text>
</comment>
<dbReference type="Gene3D" id="2.60.40.10">
    <property type="entry name" value="Immunoglobulins"/>
    <property type="match status" value="2"/>
</dbReference>
<dbReference type="InterPro" id="IPR003599">
    <property type="entry name" value="Ig_sub"/>
</dbReference>
<evidence type="ECO:0000256" key="5">
    <source>
        <dbReference type="ARBA" id="ARBA00022692"/>
    </source>
</evidence>
<evidence type="ECO:0000259" key="19">
    <source>
        <dbReference type="PROSITE" id="PS50835"/>
    </source>
</evidence>
<dbReference type="FunFam" id="2.60.40.10:FF:000016">
    <property type="entry name" value="Fibroblast growth factor receptor"/>
    <property type="match status" value="1"/>
</dbReference>
<gene>
    <name evidence="20" type="ORF">DIABBA_LOCUS7</name>
</gene>
<evidence type="ECO:0000256" key="9">
    <source>
        <dbReference type="ARBA" id="ARBA00022777"/>
    </source>
</evidence>
<evidence type="ECO:0000256" key="13">
    <source>
        <dbReference type="ARBA" id="ARBA00023137"/>
    </source>
</evidence>
<organism evidence="20 21">
    <name type="scientific">Diabrotica balteata</name>
    <name type="common">Banded cucumber beetle</name>
    <dbReference type="NCBI Taxonomy" id="107213"/>
    <lineage>
        <taxon>Eukaryota</taxon>
        <taxon>Metazoa</taxon>
        <taxon>Ecdysozoa</taxon>
        <taxon>Arthropoda</taxon>
        <taxon>Hexapoda</taxon>
        <taxon>Insecta</taxon>
        <taxon>Pterygota</taxon>
        <taxon>Neoptera</taxon>
        <taxon>Endopterygota</taxon>
        <taxon>Coleoptera</taxon>
        <taxon>Polyphaga</taxon>
        <taxon>Cucujiformia</taxon>
        <taxon>Chrysomeloidea</taxon>
        <taxon>Chrysomelidae</taxon>
        <taxon>Galerucinae</taxon>
        <taxon>Diabroticina</taxon>
        <taxon>Diabroticites</taxon>
        <taxon>Diabrotica</taxon>
    </lineage>
</organism>
<dbReference type="EMBL" id="CAKJVB030000001">
    <property type="protein sequence ID" value="CAH1223066.1"/>
    <property type="molecule type" value="Genomic_DNA"/>
</dbReference>
<evidence type="ECO:0000256" key="4">
    <source>
        <dbReference type="ARBA" id="ARBA00022679"/>
    </source>
</evidence>
<dbReference type="Pfam" id="PF07679">
    <property type="entry name" value="I-set"/>
    <property type="match status" value="2"/>
</dbReference>
<dbReference type="SUPFAM" id="SSF48726">
    <property type="entry name" value="Immunoglobulin"/>
    <property type="match status" value="2"/>
</dbReference>
<dbReference type="GO" id="GO:0016020">
    <property type="term" value="C:membrane"/>
    <property type="evidence" value="ECO:0007669"/>
    <property type="project" value="UniProtKB-SubCell"/>
</dbReference>
<evidence type="ECO:0000256" key="10">
    <source>
        <dbReference type="ARBA" id="ARBA00022840"/>
    </source>
</evidence>
<keyword evidence="15" id="KW-0675">Receptor</keyword>
<keyword evidence="14" id="KW-1015">Disulfide bond</keyword>
<evidence type="ECO:0000256" key="14">
    <source>
        <dbReference type="ARBA" id="ARBA00023157"/>
    </source>
</evidence>
<keyword evidence="16" id="KW-0325">Glycoprotein</keyword>
<evidence type="ECO:0000256" key="8">
    <source>
        <dbReference type="ARBA" id="ARBA00022741"/>
    </source>
</evidence>
<reference evidence="20" key="1">
    <citation type="submission" date="2022-01" db="EMBL/GenBank/DDBJ databases">
        <authorList>
            <person name="King R."/>
        </authorList>
    </citation>
    <scope>NUCLEOTIDE SEQUENCE</scope>
</reference>
<dbReference type="InterPro" id="IPR007110">
    <property type="entry name" value="Ig-like_dom"/>
</dbReference>
<keyword evidence="13" id="KW-0829">Tyrosine-protein kinase</keyword>
<dbReference type="InterPro" id="IPR036179">
    <property type="entry name" value="Ig-like_dom_sf"/>
</dbReference>
<comment type="subcellular location">
    <subcellularLocation>
        <location evidence="1">Membrane</location>
        <topology evidence="1">Single-pass membrane protein</topology>
    </subcellularLocation>
</comment>
<evidence type="ECO:0000256" key="6">
    <source>
        <dbReference type="ARBA" id="ARBA00022729"/>
    </source>
</evidence>
<feature type="signal peptide" evidence="18">
    <location>
        <begin position="1"/>
        <end position="19"/>
    </location>
</feature>
<name>A0A9P0GYV8_DIABA</name>
<protein>
    <recommendedName>
        <fullName evidence="2">receptor protein-tyrosine kinase</fullName>
        <ecNumber evidence="2">2.7.10.1</ecNumber>
    </recommendedName>
</protein>
<dbReference type="InterPro" id="IPR052615">
    <property type="entry name" value="FGFRL"/>
</dbReference>
<keyword evidence="6 18" id="KW-0732">Signal</keyword>
<keyword evidence="7" id="KW-0677">Repeat</keyword>
<sequence length="224" mass="25161">MRTYASLLLCFLLAELVTSEYTQGPLFLHQKRIQKNIVKSAGSTLRLNCEASGSPTPNITWYKDGLSPLPRRLTPTKSKKWSLVLEDLVAGDSGEYTCKVCNEVGCKDLTFKVEVTERSHNTPRLVKKLQDVNAKIGDRVQFKCEFDSDTKPFIMWMKTSNAHCSFTDSEDCDADLLQKSYDGRKDPEVYEIASVHRYDEGWYACIGANSMGSTASKAYLKVSS</sequence>
<dbReference type="OrthoDB" id="5984265at2759"/>
<keyword evidence="4" id="KW-0808">Transferase</keyword>
<dbReference type="InterPro" id="IPR003598">
    <property type="entry name" value="Ig_sub2"/>
</dbReference>
<keyword evidence="11" id="KW-1133">Transmembrane helix</keyword>
<evidence type="ECO:0000256" key="16">
    <source>
        <dbReference type="ARBA" id="ARBA00023180"/>
    </source>
</evidence>
<keyword evidence="5" id="KW-0812">Transmembrane</keyword>
<feature type="chain" id="PRO_5040156468" description="receptor protein-tyrosine kinase" evidence="18">
    <location>
        <begin position="20"/>
        <end position="224"/>
    </location>
</feature>